<dbReference type="InterPro" id="IPR011009">
    <property type="entry name" value="Kinase-like_dom_sf"/>
</dbReference>
<dbReference type="Gene3D" id="3.90.1200.10">
    <property type="match status" value="1"/>
</dbReference>
<keyword evidence="3" id="KW-1185">Reference proteome</keyword>
<organism evidence="2 3">
    <name type="scientific">Albimonas pacifica</name>
    <dbReference type="NCBI Taxonomy" id="1114924"/>
    <lineage>
        <taxon>Bacteria</taxon>
        <taxon>Pseudomonadati</taxon>
        <taxon>Pseudomonadota</taxon>
        <taxon>Alphaproteobacteria</taxon>
        <taxon>Rhodobacterales</taxon>
        <taxon>Paracoccaceae</taxon>
        <taxon>Albimonas</taxon>
    </lineage>
</organism>
<proteinExistence type="predicted"/>
<dbReference type="Pfam" id="PF01636">
    <property type="entry name" value="APH"/>
    <property type="match status" value="1"/>
</dbReference>
<dbReference type="InterPro" id="IPR041726">
    <property type="entry name" value="ACAD10_11_N"/>
</dbReference>
<dbReference type="PANTHER" id="PTHR21310:SF40">
    <property type="entry name" value="AMINOGLYCOSIDE PHOSPHOTRANSFERASE DOMAIN-CONTAINING PROTEIN-RELATED"/>
    <property type="match status" value="1"/>
</dbReference>
<feature type="domain" description="Aminoglycoside phosphotransferase" evidence="1">
    <location>
        <begin position="38"/>
        <end position="267"/>
    </location>
</feature>
<gene>
    <name evidence="2" type="ORF">SAMN05216258_105484</name>
</gene>
<evidence type="ECO:0000313" key="2">
    <source>
        <dbReference type="EMBL" id="SFI30292.1"/>
    </source>
</evidence>
<sequence length="353" mass="38270">MSQAPDTQGKREVGGVDLDRLAAWMDAEDLGEGPIEAARPLSGGTQNVLLRFRRAGRDYVLRRPPPVPRQGSNRTMEREARVLAALAGSDAPHPRLIAACTDPEPLGVAFYLMEPVEGFNAVTGLPEPHRSDPAIRRRMGFALVEGIAALHSVDYKAAGLEDFGKPEGYIARQADRWLGQLKDYERHAEWPGRAGLPGVDRIADWLRANLPPEQPPGILHGDYQFGNVMYRPGSGDLAAIVDWELATIGDPLVDLGWIVACYPGSGGPELPVLKVEPWDGFPTADELIARYAALSPRSLDHVDWFVVLACFRLGIILEGTHARACAGRAPKATGDLLHATAVALMGRALHRIG</sequence>
<dbReference type="STRING" id="1114924.SAMN05216258_105484"/>
<dbReference type="AlphaFoldDB" id="A0A1I3H3Z5"/>
<dbReference type="EMBL" id="FOQH01000005">
    <property type="protein sequence ID" value="SFI30292.1"/>
    <property type="molecule type" value="Genomic_DNA"/>
</dbReference>
<dbReference type="InterPro" id="IPR051678">
    <property type="entry name" value="AGP_Transferase"/>
</dbReference>
<dbReference type="CDD" id="cd05154">
    <property type="entry name" value="ACAD10_11_N-like"/>
    <property type="match status" value="1"/>
</dbReference>
<protein>
    <submittedName>
        <fullName evidence="2">Predicted kinase, aminoglycoside phosphotransferase (APT) family</fullName>
    </submittedName>
</protein>
<dbReference type="Proteomes" id="UP000199377">
    <property type="component" value="Unassembled WGS sequence"/>
</dbReference>
<dbReference type="PANTHER" id="PTHR21310">
    <property type="entry name" value="AMINOGLYCOSIDE PHOSPHOTRANSFERASE-RELATED-RELATED"/>
    <property type="match status" value="1"/>
</dbReference>
<accession>A0A1I3H3Z5</accession>
<dbReference type="Gene3D" id="3.30.200.20">
    <property type="entry name" value="Phosphorylase Kinase, domain 1"/>
    <property type="match status" value="1"/>
</dbReference>
<evidence type="ECO:0000313" key="3">
    <source>
        <dbReference type="Proteomes" id="UP000199377"/>
    </source>
</evidence>
<evidence type="ECO:0000259" key="1">
    <source>
        <dbReference type="Pfam" id="PF01636"/>
    </source>
</evidence>
<dbReference type="SUPFAM" id="SSF56112">
    <property type="entry name" value="Protein kinase-like (PK-like)"/>
    <property type="match status" value="1"/>
</dbReference>
<keyword evidence="2" id="KW-0418">Kinase</keyword>
<name>A0A1I3H3Z5_9RHOB</name>
<keyword evidence="2" id="KW-0808">Transferase</keyword>
<dbReference type="GO" id="GO:0016301">
    <property type="term" value="F:kinase activity"/>
    <property type="evidence" value="ECO:0007669"/>
    <property type="project" value="UniProtKB-KW"/>
</dbReference>
<reference evidence="2 3" key="1">
    <citation type="submission" date="2016-10" db="EMBL/GenBank/DDBJ databases">
        <authorList>
            <person name="de Groot N.N."/>
        </authorList>
    </citation>
    <scope>NUCLEOTIDE SEQUENCE [LARGE SCALE GENOMIC DNA]</scope>
    <source>
        <strain evidence="2 3">CGMCC 1.11030</strain>
    </source>
</reference>
<dbReference type="InterPro" id="IPR002575">
    <property type="entry name" value="Aminoglycoside_PTrfase"/>
</dbReference>